<dbReference type="Gene3D" id="3.40.50.1820">
    <property type="entry name" value="alpha/beta hydrolase"/>
    <property type="match status" value="1"/>
</dbReference>
<evidence type="ECO:0000256" key="2">
    <source>
        <dbReference type="SAM" id="Phobius"/>
    </source>
</evidence>
<dbReference type="InterPro" id="IPR000639">
    <property type="entry name" value="Epox_hydrolase-like"/>
</dbReference>
<dbReference type="AlphaFoldDB" id="A0A6J6SFH2"/>
<name>A0A6J6SFH2_9ZZZZ</name>
<evidence type="ECO:0000259" key="3">
    <source>
        <dbReference type="Pfam" id="PF12697"/>
    </source>
</evidence>
<dbReference type="InterPro" id="IPR029058">
    <property type="entry name" value="AB_hydrolase_fold"/>
</dbReference>
<dbReference type="Pfam" id="PF12697">
    <property type="entry name" value="Abhydrolase_6"/>
    <property type="match status" value="1"/>
</dbReference>
<keyword evidence="2" id="KW-0812">Transmembrane</keyword>
<feature type="transmembrane region" description="Helical" evidence="2">
    <location>
        <begin position="144"/>
        <end position="169"/>
    </location>
</feature>
<dbReference type="GO" id="GO:0016787">
    <property type="term" value="F:hydrolase activity"/>
    <property type="evidence" value="ECO:0007669"/>
    <property type="project" value="UniProtKB-KW"/>
</dbReference>
<accession>A0A6J6SFH2</accession>
<dbReference type="InterPro" id="IPR000073">
    <property type="entry name" value="AB_hydrolase_1"/>
</dbReference>
<protein>
    <submittedName>
        <fullName evidence="4">Unannotated protein</fullName>
    </submittedName>
</protein>
<dbReference type="PANTHER" id="PTHR43329">
    <property type="entry name" value="EPOXIDE HYDROLASE"/>
    <property type="match status" value="1"/>
</dbReference>
<sequence>MRITEFSRDGLTFDVLDEGPEDGDPVVLLHGFPERATVWRDVAPLLHAAGLRTYALDLRGYSPRARPRGRRQYRLSLLAGDVAALIDRIGAPVHLVGHDWGAIIGWRVAGEHPDRLRSWTAVSVPHLRAYFRSTLRSTQGLKSWYILLFQLPFLMEAVLGLAPGVFLFAMRRGGMSGEEVQRCRREFLEAGALPGALGMYRALPLMGRASRTDVRVPTTMVWSDDDIALGRLGVELTAEHVHADYEFVELPGVTHWIPTQAPEALAAAIVRRASST</sequence>
<organism evidence="4">
    <name type="scientific">freshwater metagenome</name>
    <dbReference type="NCBI Taxonomy" id="449393"/>
    <lineage>
        <taxon>unclassified sequences</taxon>
        <taxon>metagenomes</taxon>
        <taxon>ecological metagenomes</taxon>
    </lineage>
</organism>
<gene>
    <name evidence="4" type="ORF">UFOPK2579_02727</name>
</gene>
<keyword evidence="1" id="KW-0378">Hydrolase</keyword>
<dbReference type="PRINTS" id="PR00412">
    <property type="entry name" value="EPOXHYDRLASE"/>
</dbReference>
<proteinExistence type="predicted"/>
<evidence type="ECO:0000256" key="1">
    <source>
        <dbReference type="ARBA" id="ARBA00022801"/>
    </source>
</evidence>
<feature type="domain" description="AB hydrolase-1" evidence="3">
    <location>
        <begin position="26"/>
        <end position="268"/>
    </location>
</feature>
<dbReference type="EMBL" id="CAEZXR010000438">
    <property type="protein sequence ID" value="CAB4733483.1"/>
    <property type="molecule type" value="Genomic_DNA"/>
</dbReference>
<reference evidence="4" key="1">
    <citation type="submission" date="2020-05" db="EMBL/GenBank/DDBJ databases">
        <authorList>
            <person name="Chiriac C."/>
            <person name="Salcher M."/>
            <person name="Ghai R."/>
            <person name="Kavagutti S V."/>
        </authorList>
    </citation>
    <scope>NUCLEOTIDE SEQUENCE</scope>
</reference>
<dbReference type="SUPFAM" id="SSF53474">
    <property type="entry name" value="alpha/beta-Hydrolases"/>
    <property type="match status" value="1"/>
</dbReference>
<keyword evidence="2" id="KW-0472">Membrane</keyword>
<keyword evidence="2" id="KW-1133">Transmembrane helix</keyword>
<evidence type="ECO:0000313" key="4">
    <source>
        <dbReference type="EMBL" id="CAB4733483.1"/>
    </source>
</evidence>